<evidence type="ECO:0000256" key="3">
    <source>
        <dbReference type="PROSITE-ProRule" id="PRU00059"/>
    </source>
</evidence>
<evidence type="ECO:0000313" key="5">
    <source>
        <dbReference type="EMBL" id="EEN60212.1"/>
    </source>
</evidence>
<feature type="domain" description="CUB" evidence="4">
    <location>
        <begin position="2"/>
        <end position="116"/>
    </location>
</feature>
<evidence type="ECO:0000256" key="2">
    <source>
        <dbReference type="ARBA" id="ARBA00023157"/>
    </source>
</evidence>
<dbReference type="InterPro" id="IPR000859">
    <property type="entry name" value="CUB_dom"/>
</dbReference>
<organism>
    <name type="scientific">Branchiostoma floridae</name>
    <name type="common">Florida lancelet</name>
    <name type="synonym">Amphioxus</name>
    <dbReference type="NCBI Taxonomy" id="7739"/>
    <lineage>
        <taxon>Eukaryota</taxon>
        <taxon>Metazoa</taxon>
        <taxon>Chordata</taxon>
        <taxon>Cephalochordata</taxon>
        <taxon>Leptocardii</taxon>
        <taxon>Amphioxiformes</taxon>
        <taxon>Branchiostomatidae</taxon>
        <taxon>Branchiostoma</taxon>
    </lineage>
</organism>
<dbReference type="SUPFAM" id="SSF49854">
    <property type="entry name" value="Spermadhesin, CUB domain"/>
    <property type="match status" value="1"/>
</dbReference>
<dbReference type="Pfam" id="PF00431">
    <property type="entry name" value="CUB"/>
    <property type="match status" value="1"/>
</dbReference>
<accession>C3YI75</accession>
<dbReference type="PANTHER" id="PTHR24251">
    <property type="entry name" value="OVOCHYMASE-RELATED"/>
    <property type="match status" value="1"/>
</dbReference>
<dbReference type="InParanoid" id="C3YI75"/>
<proteinExistence type="predicted"/>
<evidence type="ECO:0000259" key="4">
    <source>
        <dbReference type="PROSITE" id="PS01180"/>
    </source>
</evidence>
<dbReference type="PROSITE" id="PS01180">
    <property type="entry name" value="CUB"/>
    <property type="match status" value="1"/>
</dbReference>
<dbReference type="EMBL" id="GG666514">
    <property type="protein sequence ID" value="EEN60212.1"/>
    <property type="molecule type" value="Genomic_DNA"/>
</dbReference>
<dbReference type="PANTHER" id="PTHR24251:SF37">
    <property type="entry name" value="CUB DOMAIN-CONTAINING PROTEIN"/>
    <property type="match status" value="1"/>
</dbReference>
<dbReference type="AlphaFoldDB" id="C3YI75"/>
<keyword evidence="1" id="KW-0677">Repeat</keyword>
<dbReference type="Gene3D" id="2.60.120.290">
    <property type="entry name" value="Spermadhesin, CUB domain"/>
    <property type="match status" value="1"/>
</dbReference>
<reference evidence="5" key="1">
    <citation type="journal article" date="2008" name="Nature">
        <title>The amphioxus genome and the evolution of the chordate karyotype.</title>
        <authorList>
            <consortium name="US DOE Joint Genome Institute (JGI-PGF)"/>
            <person name="Putnam N.H."/>
            <person name="Butts T."/>
            <person name="Ferrier D.E.K."/>
            <person name="Furlong R.F."/>
            <person name="Hellsten U."/>
            <person name="Kawashima T."/>
            <person name="Robinson-Rechavi M."/>
            <person name="Shoguchi E."/>
            <person name="Terry A."/>
            <person name="Yu J.-K."/>
            <person name="Benito-Gutierrez E.L."/>
            <person name="Dubchak I."/>
            <person name="Garcia-Fernandez J."/>
            <person name="Gibson-Brown J.J."/>
            <person name="Grigoriev I.V."/>
            <person name="Horton A.C."/>
            <person name="de Jong P.J."/>
            <person name="Jurka J."/>
            <person name="Kapitonov V.V."/>
            <person name="Kohara Y."/>
            <person name="Kuroki Y."/>
            <person name="Lindquist E."/>
            <person name="Lucas S."/>
            <person name="Osoegawa K."/>
            <person name="Pennacchio L.A."/>
            <person name="Salamov A.A."/>
            <person name="Satou Y."/>
            <person name="Sauka-Spengler T."/>
            <person name="Schmutz J."/>
            <person name="Shin-I T."/>
            <person name="Toyoda A."/>
            <person name="Bronner-Fraser M."/>
            <person name="Fujiyama A."/>
            <person name="Holland L.Z."/>
            <person name="Holland P.W.H."/>
            <person name="Satoh N."/>
            <person name="Rokhsar D.S."/>
        </authorList>
    </citation>
    <scope>NUCLEOTIDE SEQUENCE [LARGE SCALE GENOMIC DNA]</scope>
    <source>
        <strain evidence="5">S238N-H82</strain>
        <tissue evidence="5">Testes</tissue>
    </source>
</reference>
<name>C3YI75_BRAFL</name>
<gene>
    <name evidence="5" type="ORF">BRAFLDRAFT_211106</name>
</gene>
<dbReference type="InterPro" id="IPR035914">
    <property type="entry name" value="Sperma_CUB_dom_sf"/>
</dbReference>
<keyword evidence="2" id="KW-1015">Disulfide bond</keyword>
<sequence>GCGGPRDLSGPSGSFSSLQHPATYPHSHHCEWLITVDPGMVVTLTFDAFDVEHHDTCSRDSVLVYDGPNTSSGLIGEYCGNVPPRRIVSSGEHLYIIFNTDDTNASTGFSASFLSADPST</sequence>
<dbReference type="FunFam" id="2.60.120.290:FF:000013">
    <property type="entry name" value="Membrane frizzled-related protein"/>
    <property type="match status" value="1"/>
</dbReference>
<protein>
    <recommendedName>
        <fullName evidence="4">CUB domain-containing protein</fullName>
    </recommendedName>
</protein>
<feature type="non-terminal residue" evidence="5">
    <location>
        <position position="1"/>
    </location>
</feature>
<evidence type="ECO:0000256" key="1">
    <source>
        <dbReference type="ARBA" id="ARBA00022737"/>
    </source>
</evidence>
<dbReference type="CDD" id="cd00041">
    <property type="entry name" value="CUB"/>
    <property type="match status" value="1"/>
</dbReference>
<comment type="caution">
    <text evidence="3">Lacks conserved residue(s) required for the propagation of feature annotation.</text>
</comment>
<dbReference type="SMART" id="SM00042">
    <property type="entry name" value="CUB"/>
    <property type="match status" value="1"/>
</dbReference>